<evidence type="ECO:0000313" key="2">
    <source>
        <dbReference type="Proteomes" id="UP001184614"/>
    </source>
</evidence>
<sequence>MTYCSPDTAKQYVGISAGDARQSPCRGDYVIAYSLVD</sequence>
<name>A0ABU1MB62_9HYPH</name>
<proteinExistence type="predicted"/>
<gene>
    <name evidence="1" type="ORF">J2782_003028</name>
</gene>
<dbReference type="Proteomes" id="UP001184614">
    <property type="component" value="Unassembled WGS sequence"/>
</dbReference>
<dbReference type="EMBL" id="JAVDQT010000005">
    <property type="protein sequence ID" value="MDR6433282.1"/>
    <property type="molecule type" value="Genomic_DNA"/>
</dbReference>
<evidence type="ECO:0000313" key="1">
    <source>
        <dbReference type="EMBL" id="MDR6433282.1"/>
    </source>
</evidence>
<accession>A0ABU1MB62</accession>
<keyword evidence="2" id="KW-1185">Reference proteome</keyword>
<organism evidence="1 2">
    <name type="scientific">Brucella pseudogrignonensis</name>
    <dbReference type="NCBI Taxonomy" id="419475"/>
    <lineage>
        <taxon>Bacteria</taxon>
        <taxon>Pseudomonadati</taxon>
        <taxon>Pseudomonadota</taxon>
        <taxon>Alphaproteobacteria</taxon>
        <taxon>Hyphomicrobiales</taxon>
        <taxon>Brucellaceae</taxon>
        <taxon>Brucella/Ochrobactrum group</taxon>
        <taxon>Brucella</taxon>
    </lineage>
</organism>
<protein>
    <submittedName>
        <fullName evidence="1">Glucose dehydrogenase</fullName>
    </submittedName>
</protein>
<comment type="caution">
    <text evidence="1">The sequence shown here is derived from an EMBL/GenBank/DDBJ whole genome shotgun (WGS) entry which is preliminary data.</text>
</comment>
<reference evidence="1 2" key="1">
    <citation type="submission" date="2023-07" db="EMBL/GenBank/DDBJ databases">
        <title>Sorghum-associated microbial communities from plants grown in Nebraska, USA.</title>
        <authorList>
            <person name="Schachtman D."/>
        </authorList>
    </citation>
    <scope>NUCLEOTIDE SEQUENCE [LARGE SCALE GENOMIC DNA]</scope>
    <source>
        <strain evidence="1 2">DS1730</strain>
    </source>
</reference>